<dbReference type="EMBL" id="WEIO01000001">
    <property type="protein sequence ID" value="KAB7709079.1"/>
    <property type="molecule type" value="Genomic_DNA"/>
</dbReference>
<evidence type="ECO:0000313" key="2">
    <source>
        <dbReference type="Proteomes" id="UP000429595"/>
    </source>
</evidence>
<dbReference type="AlphaFoldDB" id="A0A6I1FK51"/>
<sequence>MKPLHTLEIHLTDEQKKQTNIQLPFSFMVPYYVPHILPKRKCWIQTDVNIPYKLDPRDLDFIHVNAHPFVTKVNEVLTGQLGFQKTNREEVIYYAGFGGKWITNKKVLDHPLYPMISRSFVPMAQEIEYLPSPEFREKFKEVELIFDIYEDHTDLYVELQVPVSKEVGGYFQRAAILERNLDETIHKVSFTNEELSDSTIIAERLYDLFKHSQPPEELQLKI</sequence>
<dbReference type="RefSeq" id="WP_152149605.1">
    <property type="nucleotide sequence ID" value="NZ_WEIO01000001.1"/>
</dbReference>
<gene>
    <name evidence="1" type="ORF">F9802_02860</name>
</gene>
<dbReference type="Proteomes" id="UP000429595">
    <property type="component" value="Unassembled WGS sequence"/>
</dbReference>
<protein>
    <submittedName>
        <fullName evidence="1">Uncharacterized protein</fullName>
    </submittedName>
</protein>
<evidence type="ECO:0000313" key="1">
    <source>
        <dbReference type="EMBL" id="KAB7709079.1"/>
    </source>
</evidence>
<reference evidence="1 2" key="1">
    <citation type="submission" date="2019-10" db="EMBL/GenBank/DDBJ databases">
        <title>Bacillus aerolatum sp. nov., isolated from bioaerosol of sport playgrounds.</title>
        <authorList>
            <person name="Chen P."/>
            <person name="Zhang G."/>
        </authorList>
    </citation>
    <scope>NUCLEOTIDE SEQUENCE [LARGE SCALE GENOMIC DNA]</scope>
    <source>
        <strain evidence="1 2">CX253</strain>
    </source>
</reference>
<dbReference type="PANTHER" id="PTHR40053">
    <property type="entry name" value="SPORULATION-CONTROL PROTEIN SPO0M"/>
    <property type="match status" value="1"/>
</dbReference>
<keyword evidence="2" id="KW-1185">Reference proteome</keyword>
<name>A0A6I1FK51_9BACI</name>
<proteinExistence type="predicted"/>
<dbReference type="InterPro" id="IPR009776">
    <property type="entry name" value="Spore_0_M"/>
</dbReference>
<dbReference type="PANTHER" id="PTHR40053:SF1">
    <property type="entry name" value="SPORULATION-CONTROL PROTEIN SPO0M"/>
    <property type="match status" value="1"/>
</dbReference>
<comment type="caution">
    <text evidence="1">The sequence shown here is derived from an EMBL/GenBank/DDBJ whole genome shotgun (WGS) entry which is preliminary data.</text>
</comment>
<organism evidence="1 2">
    <name type="scientific">Bacillus aerolatus</name>
    <dbReference type="NCBI Taxonomy" id="2653354"/>
    <lineage>
        <taxon>Bacteria</taxon>
        <taxon>Bacillati</taxon>
        <taxon>Bacillota</taxon>
        <taxon>Bacilli</taxon>
        <taxon>Bacillales</taxon>
        <taxon>Bacillaceae</taxon>
        <taxon>Bacillus</taxon>
    </lineage>
</organism>
<accession>A0A6I1FK51</accession>
<dbReference type="Pfam" id="PF07070">
    <property type="entry name" value="Spo0M"/>
    <property type="match status" value="2"/>
</dbReference>